<protein>
    <submittedName>
        <fullName evidence="1">Immunity protein 53</fullName>
    </submittedName>
</protein>
<evidence type="ECO:0000313" key="1">
    <source>
        <dbReference type="EMBL" id="SFC93488.1"/>
    </source>
</evidence>
<sequence length="100" mass="11940">MNDIQWLENWYRSQCDGDWEHCYGVRISTLDNPGWAVQINLNETPLFGEPFDTINIDNGDDDWIICRIRDGYFEGNGDPNKLEKIISIFRHWVEDTERRF</sequence>
<dbReference type="OrthoDB" id="3533713at2"/>
<name>A0A1I1NDD8_RUMAL</name>
<dbReference type="EMBL" id="FOKQ01000026">
    <property type="protein sequence ID" value="SFC93488.1"/>
    <property type="molecule type" value="Genomic_DNA"/>
</dbReference>
<dbReference type="RefSeq" id="WP_074962332.1">
    <property type="nucleotide sequence ID" value="NZ_FOKQ01000026.1"/>
</dbReference>
<evidence type="ECO:0000313" key="2">
    <source>
        <dbReference type="Proteomes" id="UP000182192"/>
    </source>
</evidence>
<accession>A0A1I1NDD8</accession>
<gene>
    <name evidence="1" type="ORF">SAMN02910406_02692</name>
</gene>
<reference evidence="1 2" key="1">
    <citation type="submission" date="2016-10" db="EMBL/GenBank/DDBJ databases">
        <authorList>
            <person name="de Groot N.N."/>
        </authorList>
    </citation>
    <scope>NUCLEOTIDE SEQUENCE [LARGE SCALE GENOMIC DNA]</scope>
    <source>
        <strain evidence="1 2">AR67</strain>
    </source>
</reference>
<proteinExistence type="predicted"/>
<dbReference type="AlphaFoldDB" id="A0A1I1NDD8"/>
<dbReference type="Pfam" id="PF15580">
    <property type="entry name" value="Imm53"/>
    <property type="match status" value="1"/>
</dbReference>
<dbReference type="InterPro" id="IPR028228">
    <property type="entry name" value="Imm53"/>
</dbReference>
<organism evidence="1 2">
    <name type="scientific">Ruminococcus albus</name>
    <dbReference type="NCBI Taxonomy" id="1264"/>
    <lineage>
        <taxon>Bacteria</taxon>
        <taxon>Bacillati</taxon>
        <taxon>Bacillota</taxon>
        <taxon>Clostridia</taxon>
        <taxon>Eubacteriales</taxon>
        <taxon>Oscillospiraceae</taxon>
        <taxon>Ruminococcus</taxon>
    </lineage>
</organism>
<dbReference type="Proteomes" id="UP000182192">
    <property type="component" value="Unassembled WGS sequence"/>
</dbReference>